<evidence type="ECO:0000256" key="4">
    <source>
        <dbReference type="ARBA" id="ARBA00023172"/>
    </source>
</evidence>
<evidence type="ECO:0000256" key="3">
    <source>
        <dbReference type="ARBA" id="ARBA00023125"/>
    </source>
</evidence>
<dbReference type="PROSITE" id="PS51898">
    <property type="entry name" value="TYR_RECOMBINASE"/>
    <property type="match status" value="1"/>
</dbReference>
<dbReference type="RefSeq" id="WP_213792627.1">
    <property type="nucleotide sequence ID" value="NZ_JAAMFJ010000001.1"/>
</dbReference>
<gene>
    <name evidence="6" type="ORF">G6R28_02370</name>
</gene>
<proteinExistence type="inferred from homology"/>
<evidence type="ECO:0000313" key="6">
    <source>
        <dbReference type="EMBL" id="MBS9336077.1"/>
    </source>
</evidence>
<evidence type="ECO:0000313" key="7">
    <source>
        <dbReference type="Proteomes" id="UP000735205"/>
    </source>
</evidence>
<dbReference type="PANTHER" id="PTHR30629">
    <property type="entry name" value="PROPHAGE INTEGRASE"/>
    <property type="match status" value="1"/>
</dbReference>
<dbReference type="Pfam" id="PF14659">
    <property type="entry name" value="Phage_int_SAM_3"/>
    <property type="match status" value="1"/>
</dbReference>
<dbReference type="InterPro" id="IPR011010">
    <property type="entry name" value="DNA_brk_join_enz"/>
</dbReference>
<protein>
    <submittedName>
        <fullName evidence="6">Site-specific integrase</fullName>
    </submittedName>
</protein>
<dbReference type="CDD" id="cd01189">
    <property type="entry name" value="INT_ICEBs1_C_like"/>
    <property type="match status" value="1"/>
</dbReference>
<evidence type="ECO:0000259" key="5">
    <source>
        <dbReference type="PROSITE" id="PS51898"/>
    </source>
</evidence>
<dbReference type="SUPFAM" id="SSF56349">
    <property type="entry name" value="DNA breaking-rejoining enzymes"/>
    <property type="match status" value="1"/>
</dbReference>
<dbReference type="Gene3D" id="1.10.150.130">
    <property type="match status" value="1"/>
</dbReference>
<accession>A0ABS5QTB9</accession>
<dbReference type="Gene3D" id="1.10.443.10">
    <property type="entry name" value="Intergrase catalytic core"/>
    <property type="match status" value="1"/>
</dbReference>
<reference evidence="6 7" key="1">
    <citation type="submission" date="2020-02" db="EMBL/GenBank/DDBJ databases">
        <title>Fructobacillus sp. isolated from paper mulberry of Taiwan.</title>
        <authorList>
            <person name="Lin S.-T."/>
        </authorList>
    </citation>
    <scope>NUCLEOTIDE SEQUENCE [LARGE SCALE GENOMIC DNA]</scope>
    <source>
        <strain evidence="6 7">M1-21</strain>
    </source>
</reference>
<sequence length="377" mass="43349">MQLKELNTKDGKTWEVIGYLGKHPDGTRARVKKRGFLSRKVARDWFNNETVLFKAGESEYNKKERPAVLTVKALYELWLDGYQSTVEESSLNKVLSYFDIHILPVWGNTPVDEITPIALQKYLTTMQAKLIKYKKPVLYFRKVVDMAVRLDMIAVDPFTKVVFPRERRTKKKKKAMNLEEFRRFVEVLDSQYCQINRQAYVLLRLAAFTGMRSEELIALQWKHVDFDGGYITIEQAIGRGLHGVGYLKEPKSSASYRTIKIASDMVRVLASYYDESSYKKPTDFVFNTEGHFVQPTRPKKWMDDVKKRYNVAEGITPHGLRHTWATLALERGATVKQAQTYLGHADASITLDIYSEVTKEASEKTASVLDGIVPKLE</sequence>
<dbReference type="InterPro" id="IPR050808">
    <property type="entry name" value="Phage_Integrase"/>
</dbReference>
<keyword evidence="2" id="KW-0229">DNA integration</keyword>
<feature type="domain" description="Tyr recombinase" evidence="5">
    <location>
        <begin position="171"/>
        <end position="367"/>
    </location>
</feature>
<dbReference type="InterPro" id="IPR013762">
    <property type="entry name" value="Integrase-like_cat_sf"/>
</dbReference>
<dbReference type="Proteomes" id="UP000735205">
    <property type="component" value="Unassembled WGS sequence"/>
</dbReference>
<organism evidence="6 7">
    <name type="scientific">Fructobacillus papyrifericola</name>
    <dbReference type="NCBI Taxonomy" id="2713172"/>
    <lineage>
        <taxon>Bacteria</taxon>
        <taxon>Bacillati</taxon>
        <taxon>Bacillota</taxon>
        <taxon>Bacilli</taxon>
        <taxon>Lactobacillales</taxon>
        <taxon>Lactobacillaceae</taxon>
        <taxon>Fructobacillus</taxon>
    </lineage>
</organism>
<dbReference type="InterPro" id="IPR004107">
    <property type="entry name" value="Integrase_SAM-like_N"/>
</dbReference>
<evidence type="ECO:0000256" key="1">
    <source>
        <dbReference type="ARBA" id="ARBA00008857"/>
    </source>
</evidence>
<comment type="similarity">
    <text evidence="1">Belongs to the 'phage' integrase family.</text>
</comment>
<keyword evidence="7" id="KW-1185">Reference proteome</keyword>
<dbReference type="Pfam" id="PF00589">
    <property type="entry name" value="Phage_integrase"/>
    <property type="match status" value="1"/>
</dbReference>
<dbReference type="InterPro" id="IPR002104">
    <property type="entry name" value="Integrase_catalytic"/>
</dbReference>
<name>A0ABS5QTB9_9LACO</name>
<comment type="caution">
    <text evidence="6">The sequence shown here is derived from an EMBL/GenBank/DDBJ whole genome shotgun (WGS) entry which is preliminary data.</text>
</comment>
<dbReference type="PANTHER" id="PTHR30629:SF2">
    <property type="entry name" value="PROPHAGE INTEGRASE INTS-RELATED"/>
    <property type="match status" value="1"/>
</dbReference>
<dbReference type="InterPro" id="IPR010998">
    <property type="entry name" value="Integrase_recombinase_N"/>
</dbReference>
<keyword evidence="4" id="KW-0233">DNA recombination</keyword>
<keyword evidence="3" id="KW-0238">DNA-binding</keyword>
<dbReference type="EMBL" id="JAAMFJ010000001">
    <property type="protein sequence ID" value="MBS9336077.1"/>
    <property type="molecule type" value="Genomic_DNA"/>
</dbReference>
<evidence type="ECO:0000256" key="2">
    <source>
        <dbReference type="ARBA" id="ARBA00022908"/>
    </source>
</evidence>